<evidence type="ECO:0000256" key="2">
    <source>
        <dbReference type="ARBA" id="ARBA00011838"/>
    </source>
</evidence>
<reference evidence="7 12" key="3">
    <citation type="submission" date="2019-08" db="EMBL/GenBank/DDBJ databases">
        <title>In-depth cultivation of the pig gut microbiome towards novel bacterial diversity and tailored functional studies.</title>
        <authorList>
            <person name="Wylensek D."/>
            <person name="Hitch T.C.A."/>
            <person name="Clavel T."/>
        </authorList>
    </citation>
    <scope>NUCLEOTIDE SEQUENCE [LARGE SCALE GENOMIC DNA]</scope>
    <source>
        <strain evidence="7 12">WB01_CNA04</strain>
    </source>
</reference>
<evidence type="ECO:0000256" key="4">
    <source>
        <dbReference type="ARBA" id="ARBA00023274"/>
    </source>
</evidence>
<evidence type="ECO:0000313" key="10">
    <source>
        <dbReference type="Proteomes" id="UP000198528"/>
    </source>
</evidence>
<evidence type="ECO:0000313" key="7">
    <source>
        <dbReference type="EMBL" id="MST60757.1"/>
    </source>
</evidence>
<evidence type="ECO:0000259" key="6">
    <source>
        <dbReference type="Pfam" id="PF00327"/>
    </source>
</evidence>
<dbReference type="GO" id="GO:0022625">
    <property type="term" value="C:cytosolic large ribosomal subunit"/>
    <property type="evidence" value="ECO:0007669"/>
    <property type="project" value="TreeGrafter"/>
</dbReference>
<comment type="subunit">
    <text evidence="2 5">Part of the 50S ribosomal subunit.</text>
</comment>
<dbReference type="EMBL" id="FMZL01000030">
    <property type="protein sequence ID" value="SDC63415.1"/>
    <property type="molecule type" value="Genomic_DNA"/>
</dbReference>
<keyword evidence="3 5" id="KW-0689">Ribosomal protein</keyword>
<accession>A0A1H1N8D6</accession>
<evidence type="ECO:0000256" key="1">
    <source>
        <dbReference type="ARBA" id="ARBA00007594"/>
    </source>
</evidence>
<keyword evidence="10" id="KW-1185">Reference proteome</keyword>
<comment type="similarity">
    <text evidence="1 5">Belongs to the universal ribosomal protein uL30 family.</text>
</comment>
<dbReference type="RefSeq" id="WP_090847716.1">
    <property type="nucleotide sequence ID" value="NZ_DBFONV010000028.1"/>
</dbReference>
<evidence type="ECO:0000313" key="12">
    <source>
        <dbReference type="Proteomes" id="UP000434342"/>
    </source>
</evidence>
<dbReference type="AlphaFoldDB" id="A0A1H1N8D6"/>
<proteinExistence type="inferred from homology"/>
<sequence>MADEKKLTVKLVRSAVASVKKDQTRTCFAMGLRKIGDVAVLPDNPSVRGMIFKVKHLVEVEEN</sequence>
<dbReference type="NCBIfam" id="TIGR01308">
    <property type="entry name" value="rpmD_bact"/>
    <property type="match status" value="1"/>
</dbReference>
<dbReference type="Proteomes" id="UP000434342">
    <property type="component" value="Unassembled WGS sequence"/>
</dbReference>
<dbReference type="EMBL" id="LT629759">
    <property type="protein sequence ID" value="SDR95148.1"/>
    <property type="molecule type" value="Genomic_DNA"/>
</dbReference>
<protein>
    <recommendedName>
        <fullName evidence="5">Large ribosomal subunit protein uL30</fullName>
    </recommendedName>
</protein>
<dbReference type="Proteomes" id="UP000199480">
    <property type="component" value="Chromosome I"/>
</dbReference>
<dbReference type="Pfam" id="PF00327">
    <property type="entry name" value="Ribosomal_L30"/>
    <property type="match status" value="1"/>
</dbReference>
<dbReference type="GeneID" id="78501066"/>
<reference evidence="9" key="2">
    <citation type="submission" date="2016-10" db="EMBL/GenBank/DDBJ databases">
        <authorList>
            <person name="de Groot N.N."/>
        </authorList>
    </citation>
    <scope>NUCLEOTIDE SEQUENCE [LARGE SCALE GENOMIC DNA]</scope>
    <source>
        <strain evidence="8">DSM 22619</strain>
        <strain evidence="9">DSM 22620</strain>
    </source>
</reference>
<feature type="domain" description="Large ribosomal subunit protein uL30-like ferredoxin-like fold" evidence="6">
    <location>
        <begin position="8"/>
        <end position="58"/>
    </location>
</feature>
<dbReference type="SUPFAM" id="SSF55129">
    <property type="entry name" value="Ribosomal protein L30p/L7e"/>
    <property type="match status" value="1"/>
</dbReference>
<dbReference type="HAMAP" id="MF_01371_B">
    <property type="entry name" value="Ribosomal_uL30_B"/>
    <property type="match status" value="1"/>
</dbReference>
<evidence type="ECO:0000313" key="8">
    <source>
        <dbReference type="EMBL" id="SDC63415.1"/>
    </source>
</evidence>
<evidence type="ECO:0000256" key="5">
    <source>
        <dbReference type="HAMAP-Rule" id="MF_01371"/>
    </source>
</evidence>
<keyword evidence="4 5" id="KW-0687">Ribonucleoprotein</keyword>
<dbReference type="PANTHER" id="PTHR15892:SF2">
    <property type="entry name" value="LARGE RIBOSOMAL SUBUNIT PROTEIN UL30M"/>
    <property type="match status" value="1"/>
</dbReference>
<dbReference type="InterPro" id="IPR036919">
    <property type="entry name" value="Ribo_uL30_ferredoxin-like_sf"/>
</dbReference>
<evidence type="ECO:0000256" key="3">
    <source>
        <dbReference type="ARBA" id="ARBA00022980"/>
    </source>
</evidence>
<dbReference type="InterPro" id="IPR016082">
    <property type="entry name" value="Ribosomal_uL30_ferredoxin-like"/>
</dbReference>
<dbReference type="Proteomes" id="UP000198528">
    <property type="component" value="Unassembled WGS sequence"/>
</dbReference>
<gene>
    <name evidence="5 7" type="primary">rpmD</name>
    <name evidence="7" type="ORF">FYJ69_07515</name>
    <name evidence="8" type="ORF">SAMN04487824_1308</name>
    <name evidence="9" type="ORF">SAMN04489857_1733</name>
</gene>
<dbReference type="InterPro" id="IPR005996">
    <property type="entry name" value="Ribosomal_uL30_bac-type"/>
</dbReference>
<dbReference type="EMBL" id="VUND01000002">
    <property type="protein sequence ID" value="MST60757.1"/>
    <property type="molecule type" value="Genomic_DNA"/>
</dbReference>
<dbReference type="GO" id="GO:0003735">
    <property type="term" value="F:structural constituent of ribosome"/>
    <property type="evidence" value="ECO:0007669"/>
    <property type="project" value="InterPro"/>
</dbReference>
<dbReference type="OrthoDB" id="9812790at2"/>
<evidence type="ECO:0000313" key="11">
    <source>
        <dbReference type="Proteomes" id="UP000199480"/>
    </source>
</evidence>
<dbReference type="PANTHER" id="PTHR15892">
    <property type="entry name" value="MITOCHONDRIAL RIBOSOMAL PROTEIN L30"/>
    <property type="match status" value="1"/>
</dbReference>
<dbReference type="PIRSF" id="PIRSF002211">
    <property type="entry name" value="Ribosomal_L30_bac-type"/>
    <property type="match status" value="1"/>
</dbReference>
<name>A0A1H1N8D6_9ACTN</name>
<dbReference type="Gene3D" id="3.30.1390.20">
    <property type="entry name" value="Ribosomal protein L30, ferredoxin-like fold domain"/>
    <property type="match status" value="1"/>
</dbReference>
<reference evidence="10 11" key="1">
    <citation type="submission" date="2016-10" db="EMBL/GenBank/DDBJ databases">
        <authorList>
            <person name="Varghese N."/>
            <person name="Submissions S."/>
        </authorList>
    </citation>
    <scope>NUCLEOTIDE SEQUENCE [LARGE SCALE GENOMIC DNA]</scope>
    <source>
        <strain evidence="10">DSM 22619</strain>
        <strain evidence="11">DSM 22620</strain>
    </source>
</reference>
<dbReference type="GO" id="GO:0006412">
    <property type="term" value="P:translation"/>
    <property type="evidence" value="ECO:0007669"/>
    <property type="project" value="UniProtKB-UniRule"/>
</dbReference>
<dbReference type="STRING" id="604330.SAMN04489857_1733"/>
<dbReference type="CDD" id="cd01658">
    <property type="entry name" value="Ribosomal_L30"/>
    <property type="match status" value="1"/>
</dbReference>
<organism evidence="9 11">
    <name type="scientific">Parafannyhessea umbonata</name>
    <dbReference type="NCBI Taxonomy" id="604330"/>
    <lineage>
        <taxon>Bacteria</taxon>
        <taxon>Bacillati</taxon>
        <taxon>Actinomycetota</taxon>
        <taxon>Coriobacteriia</taxon>
        <taxon>Coriobacteriales</taxon>
        <taxon>Atopobiaceae</taxon>
        <taxon>Parafannyhessea</taxon>
    </lineage>
</organism>
<evidence type="ECO:0000313" key="9">
    <source>
        <dbReference type="EMBL" id="SDR95148.1"/>
    </source>
</evidence>